<name>X1K0G4_9ZZZZ</name>
<dbReference type="EMBL" id="BARV01003202">
    <property type="protein sequence ID" value="GAI00487.1"/>
    <property type="molecule type" value="Genomic_DNA"/>
</dbReference>
<evidence type="ECO:0000313" key="2">
    <source>
        <dbReference type="EMBL" id="GAI00487.1"/>
    </source>
</evidence>
<reference evidence="2" key="1">
    <citation type="journal article" date="2014" name="Front. Microbiol.">
        <title>High frequency of phylogenetically diverse reductive dehalogenase-homologous genes in deep subseafloor sedimentary metagenomes.</title>
        <authorList>
            <person name="Kawai M."/>
            <person name="Futagami T."/>
            <person name="Toyoda A."/>
            <person name="Takaki Y."/>
            <person name="Nishi S."/>
            <person name="Hori S."/>
            <person name="Arai W."/>
            <person name="Tsubouchi T."/>
            <person name="Morono Y."/>
            <person name="Uchiyama I."/>
            <person name="Ito T."/>
            <person name="Fujiyama A."/>
            <person name="Inagaki F."/>
            <person name="Takami H."/>
        </authorList>
    </citation>
    <scope>NUCLEOTIDE SEQUENCE</scope>
    <source>
        <strain evidence="2">Expedition CK06-06</strain>
    </source>
</reference>
<sequence length="40" mass="4092">MGARDSPEQQTIGEGGGGEKRLQIRFSASSLAQDGSKGGK</sequence>
<comment type="caution">
    <text evidence="2">The sequence shown here is derived from an EMBL/GenBank/DDBJ whole genome shotgun (WGS) entry which is preliminary data.</text>
</comment>
<gene>
    <name evidence="2" type="ORF">S06H3_07792</name>
</gene>
<evidence type="ECO:0000256" key="1">
    <source>
        <dbReference type="SAM" id="MobiDB-lite"/>
    </source>
</evidence>
<protein>
    <submittedName>
        <fullName evidence="2">Uncharacterized protein</fullName>
    </submittedName>
</protein>
<feature type="region of interest" description="Disordered" evidence="1">
    <location>
        <begin position="1"/>
        <end position="40"/>
    </location>
</feature>
<accession>X1K0G4</accession>
<organism evidence="2">
    <name type="scientific">marine sediment metagenome</name>
    <dbReference type="NCBI Taxonomy" id="412755"/>
    <lineage>
        <taxon>unclassified sequences</taxon>
        <taxon>metagenomes</taxon>
        <taxon>ecological metagenomes</taxon>
    </lineage>
</organism>
<proteinExistence type="predicted"/>
<dbReference type="AlphaFoldDB" id="X1K0G4"/>